<evidence type="ECO:0000256" key="1">
    <source>
        <dbReference type="SAM" id="MobiDB-lite"/>
    </source>
</evidence>
<dbReference type="EMBL" id="LSRX01000182">
    <property type="protein sequence ID" value="OLQ05525.1"/>
    <property type="molecule type" value="Genomic_DNA"/>
</dbReference>
<keyword evidence="4" id="KW-1185">Reference proteome</keyword>
<evidence type="ECO:0000259" key="2">
    <source>
        <dbReference type="Pfam" id="PF03372"/>
    </source>
</evidence>
<evidence type="ECO:0000313" key="4">
    <source>
        <dbReference type="Proteomes" id="UP000186817"/>
    </source>
</evidence>
<organism evidence="3 4">
    <name type="scientific">Symbiodinium microadriaticum</name>
    <name type="common">Dinoflagellate</name>
    <name type="synonym">Zooxanthella microadriatica</name>
    <dbReference type="NCBI Taxonomy" id="2951"/>
    <lineage>
        <taxon>Eukaryota</taxon>
        <taxon>Sar</taxon>
        <taxon>Alveolata</taxon>
        <taxon>Dinophyceae</taxon>
        <taxon>Suessiales</taxon>
        <taxon>Symbiodiniaceae</taxon>
        <taxon>Symbiodinium</taxon>
    </lineage>
</organism>
<feature type="region of interest" description="Disordered" evidence="1">
    <location>
        <begin position="312"/>
        <end position="338"/>
    </location>
</feature>
<dbReference type="SUPFAM" id="SSF56219">
    <property type="entry name" value="DNase I-like"/>
    <property type="match status" value="1"/>
</dbReference>
<accession>A0A1Q9EDK0</accession>
<feature type="region of interest" description="Disordered" evidence="1">
    <location>
        <begin position="1"/>
        <end position="37"/>
    </location>
</feature>
<name>A0A1Q9EDK0_SYMMI</name>
<gene>
    <name evidence="3" type="ORF">AK812_SmicGene11286</name>
</gene>
<comment type="caution">
    <text evidence="3">The sequence shown here is derived from an EMBL/GenBank/DDBJ whole genome shotgun (WGS) entry which is preliminary data.</text>
</comment>
<dbReference type="GO" id="GO:0003824">
    <property type="term" value="F:catalytic activity"/>
    <property type="evidence" value="ECO:0007669"/>
    <property type="project" value="InterPro"/>
</dbReference>
<dbReference type="Pfam" id="PF03372">
    <property type="entry name" value="Exo_endo_phos"/>
    <property type="match status" value="1"/>
</dbReference>
<feature type="region of interest" description="Disordered" evidence="1">
    <location>
        <begin position="913"/>
        <end position="961"/>
    </location>
</feature>
<dbReference type="Proteomes" id="UP000186817">
    <property type="component" value="Unassembled WGS sequence"/>
</dbReference>
<dbReference type="Gene3D" id="3.60.10.10">
    <property type="entry name" value="Endonuclease/exonuclease/phosphatase"/>
    <property type="match status" value="1"/>
</dbReference>
<evidence type="ECO:0000313" key="3">
    <source>
        <dbReference type="EMBL" id="OLQ05525.1"/>
    </source>
</evidence>
<feature type="compositionally biased region" description="Gly residues" evidence="1">
    <location>
        <begin position="917"/>
        <end position="928"/>
    </location>
</feature>
<feature type="domain" description="Endonuclease/exonuclease/phosphatase" evidence="2">
    <location>
        <begin position="1283"/>
        <end position="1516"/>
    </location>
</feature>
<dbReference type="InterPro" id="IPR036691">
    <property type="entry name" value="Endo/exonu/phosph_ase_sf"/>
</dbReference>
<dbReference type="OrthoDB" id="6144240at2759"/>
<proteinExistence type="predicted"/>
<protein>
    <recommendedName>
        <fullName evidence="2">Endonuclease/exonuclease/phosphatase domain-containing protein</fullName>
    </recommendedName>
</protein>
<reference evidence="3 4" key="1">
    <citation type="submission" date="2016-02" db="EMBL/GenBank/DDBJ databases">
        <title>Genome analysis of coral dinoflagellate symbionts highlights evolutionary adaptations to a symbiotic lifestyle.</title>
        <authorList>
            <person name="Aranda M."/>
            <person name="Li Y."/>
            <person name="Liew Y.J."/>
            <person name="Baumgarten S."/>
            <person name="Simakov O."/>
            <person name="Wilson M."/>
            <person name="Piel J."/>
            <person name="Ashoor H."/>
            <person name="Bougouffa S."/>
            <person name="Bajic V.B."/>
            <person name="Ryu T."/>
            <person name="Ravasi T."/>
            <person name="Bayer T."/>
            <person name="Micklem G."/>
            <person name="Kim H."/>
            <person name="Bhak J."/>
            <person name="Lajeunesse T.C."/>
            <person name="Voolstra C.R."/>
        </authorList>
    </citation>
    <scope>NUCLEOTIDE SEQUENCE [LARGE SCALE GENOMIC DNA]</scope>
    <source>
        <strain evidence="3 4">CCMP2467</strain>
    </source>
</reference>
<sequence length="2304" mass="253525">MGRGQKHQPWKSEDGGAAWHLWSGARSPTMRGGTAWRPWREEGTAGANVKPLFPSYTSMVPVGKENQDQAGPSSMTPHASGFVHDLQELLNIARKAEQKTLRLQKFKAKASEQWQMYQQSLKDAWLKEHARFLRDAERRDRELQEAAHDQQRAFQAVRQAWMQSGGAANTDTGSSLDDQWEKMRQGWEREDGVQLQSILQRAVAPPLPAEAPNSMKQLRPEFVQFLSSFGAGLVGRILPHLYILDKENMEHRVLRPGRLLIGCSDGRDFFACSARELHCESDSFPEVWAAPKPWGEAVEIILTATRLFPDPLPPAESSSAQHPFGENDGSPPDELDAGIGRAEASNVPFWARPGFTGPPVMNHPDLPVPPLDETPEIEDPDEFAQCHCFVMAPHFHAEILSVDVRFPTTVDSFCNQVRSALTAVKLRYLPQVVPTFPQIDNGYASLVVTAPWLAAAGKQIVVIDLRPLGGAVYSVIMWERVHYFDCLQEEALYSFSRLAIQLNGEVPRYQGPAWLQGGFAVDLPRPEHVVGKCRRELSSLRRVTEALGDSWPFTIDEHNWHTPEVSEDEGSATSSDEGLIRWVTVLVLKPLYQPEVITVVVQFPTSVDDFNEIVQGGRLRKNQLAFPHLKDVQPQPSVQTPVLIAMPRWYGLSMLVCFDTSRIDNRIFTVEVPDRVDRQQLLMYADLPPNADVRIFVGRDEQPLAENARIQVYPAITITFWPTEGPPPDRQSAAVLFQQGRTWGDVSEFEILAPDARYCLILRYGFRLFWADRSAPWTYRRNLAESVGVNVGDLSLFPAQPRVDDASIDGLPCNTVLIGVPRQFLAETSASFCFVLDCRQLLQGWICVRARGEQFPVRAILDEVREGVPIGWCASVVGVRPEAEFVDVQPGAVVTVAAVPQLEPSFVQHAWEHSSGSGIGGLHTGGTGEAPTDRGTASPHRAHAPDPSAEPGRDVSPAQGQRAEAEVQIGFRPFTAVFLILVPAYAQEISILQLVAPTTVAEVKAALQNGRSAQSFRRFPHLIEAFPQPDTTFGVLVAVPDWDCMAAFVVVDSRQAGGRLFAAAVPARADRTLLLSVCGFDPNGQFVVYIQDTPWHLVDGSQVRVSHGDLVLVTIPDHPVIVSASLSDMLLSAQGWASIAQVEFDVSKVSLNTALPLDQVFGSFTPHSICHARGHQGNPYNELADTIAGARSLEDSTLPAAFGHLCQWAVHVKLPWLWLSVAALLCPECWPTVGVNGFTDPFGNSTLSLSDIGPSHLFGPQLGQSENASDEATPIQLVPLLITINVQSLCEDDSSRLPNRVPFVREQLEALGCAVAGLQETRAKSTTTVTSAGHIRFLSGCDNKGCLGVELWFSKTVPFGWVGRTPLLFAVSDFRVLHWTPRMLFVRYVKGALRILFVTCHAPTATSAERTTWWKGFVDLLLQTANGDKVVVLGDLNSRLCEPVANRVGPLVWEQEHAPPEPFFRMLRELDLWIPATFPGYHQGACHTWVSPGGTAVSRIDFILIPSGWSVPIGGSCVLYDVDFGQAGLDHFSAQLSIDTTCIARLAFGVAQQRFDCHSALQPEASVEVQEIVSSVPQVKAELISSFGKVLRSLRQDRSQQLSEIASQDGTLAATPAEADARWLRHFSQRAADLDGLDVECGDLPSKCELEQAFRMAKPGRASGNDGVPPDLLHGLAGPMAHLFYPVLLKVAFRLQEPLQFKGGTMRHLWKQKGDVADCTSHRGILISSNVGKGFHSAFRRKCGEWYDASASPLQVGGRRGFPVTLAAQSVRAYQEGHLKQGRSIAVILLDLREAFHKVARPLVHGGDLSDSHIASVIRAMGLSPDHMHLLREYVSAESLFVPHGASPWAASMLKEFHTDTWLTVGAGLAIAETGTRPGDSLADIVFSFLFTSVLKKVRSAMIAEGFDVHLPWADRWFRSLSAEGMPDQDLSPVDVSWMDDLALLLSASSPGELVASVKTSASVLVDECIKALLWPNLDRGKTEEPSIALSSTLWPEARTWPVVEGEVVDKIQGTLVSMGRQMLRPTYRFEEACHLGARKILAVARLPPAGVLLHVELKCNTITACSFDTFYPREQLSANWSRLSNHLEHSRACLAALVQHGRFVEAMPGRGSKGFCDGRDSLLPAVTASGPSLQWSGEGFVPEADRPDPCILEGLTEIFCRHAEFPDFHAVISAARAVFSQVCLQQSRLRATAKRWKAMLQEELSADEDVSVQWAAWQGKLADWLCGVDFASWLVPEVAEPARPTQTFRDSTVLLPWLVFDSLLLPDCGAVAELGLRVVAADRRRPSWLTLWLAIILEGLSTS</sequence>
<dbReference type="InterPro" id="IPR005135">
    <property type="entry name" value="Endo/exonuclease/phosphatase"/>
</dbReference>